<evidence type="ECO:0000256" key="3">
    <source>
        <dbReference type="ARBA" id="ARBA00022989"/>
    </source>
</evidence>
<name>A0ABM5NME6_STRCR</name>
<dbReference type="Proteomes" id="UP000013306">
    <property type="component" value="Chromosome"/>
</dbReference>
<keyword evidence="8" id="KW-1185">Reference proteome</keyword>
<proteinExistence type="predicted"/>
<comment type="subcellular location">
    <subcellularLocation>
        <location evidence="1">Membrane</location>
        <topology evidence="1">Multi-pass membrane protein</topology>
    </subcellularLocation>
</comment>
<keyword evidence="2 5" id="KW-0812">Transmembrane</keyword>
<dbReference type="Pfam" id="PF06271">
    <property type="entry name" value="RDD"/>
    <property type="match status" value="1"/>
</dbReference>
<evidence type="ECO:0000256" key="1">
    <source>
        <dbReference type="ARBA" id="ARBA00004141"/>
    </source>
</evidence>
<feature type="transmembrane region" description="Helical" evidence="5">
    <location>
        <begin position="22"/>
        <end position="44"/>
    </location>
</feature>
<feature type="transmembrane region" description="Helical" evidence="5">
    <location>
        <begin position="130"/>
        <end position="149"/>
    </location>
</feature>
<gene>
    <name evidence="7" type="ORF">I872_09970</name>
</gene>
<keyword evidence="4 5" id="KW-0472">Membrane</keyword>
<organism evidence="7 8">
    <name type="scientific">Streptococcus cristatus AS 1.3089</name>
    <dbReference type="NCBI Taxonomy" id="1302863"/>
    <lineage>
        <taxon>Bacteria</taxon>
        <taxon>Bacillati</taxon>
        <taxon>Bacillota</taxon>
        <taxon>Bacilli</taxon>
        <taxon>Lactobacillales</taxon>
        <taxon>Streptococcaceae</taxon>
        <taxon>Streptococcus</taxon>
    </lineage>
</organism>
<feature type="domain" description="RDD" evidence="6">
    <location>
        <begin position="27"/>
        <end position="162"/>
    </location>
</feature>
<keyword evidence="3 5" id="KW-1133">Transmembrane helix</keyword>
<evidence type="ECO:0000256" key="2">
    <source>
        <dbReference type="ARBA" id="ARBA00022692"/>
    </source>
</evidence>
<evidence type="ECO:0000313" key="7">
    <source>
        <dbReference type="EMBL" id="AGK72070.1"/>
    </source>
</evidence>
<evidence type="ECO:0000256" key="5">
    <source>
        <dbReference type="SAM" id="Phobius"/>
    </source>
</evidence>
<sequence length="191" mass="21455">MKLKTDNSLPVKTRLKELFDDWLFISGYLIALFLLAIGFYNLVLGGIPAFTEAQSQLLDFSTSVLPLSIIFAWLDYRKGSFGKRWAGLQLVYKHRSLAHSLLRSAIKFFPWQLGHMGAIRSAYQADTLSIFLSTSAGILFLIFLLMGLLRKDKRHPADLLAGTQVQLNNSKRGWDKSPSLSIVFGLSSKTQ</sequence>
<dbReference type="RefSeq" id="WP_015605959.1">
    <property type="nucleotide sequence ID" value="NC_021175.1"/>
</dbReference>
<evidence type="ECO:0000256" key="4">
    <source>
        <dbReference type="ARBA" id="ARBA00023136"/>
    </source>
</evidence>
<evidence type="ECO:0000313" key="8">
    <source>
        <dbReference type="Proteomes" id="UP000013306"/>
    </source>
</evidence>
<protein>
    <recommendedName>
        <fullName evidence="6">RDD domain-containing protein</fullName>
    </recommendedName>
</protein>
<feature type="transmembrane region" description="Helical" evidence="5">
    <location>
        <begin position="56"/>
        <end position="74"/>
    </location>
</feature>
<evidence type="ECO:0000259" key="6">
    <source>
        <dbReference type="Pfam" id="PF06271"/>
    </source>
</evidence>
<dbReference type="EMBL" id="CP004409">
    <property type="protein sequence ID" value="AGK72070.1"/>
    <property type="molecule type" value="Genomic_DNA"/>
</dbReference>
<accession>A0ABM5NME6</accession>
<reference evidence="7 8" key="1">
    <citation type="journal article" date="2013" name="Genome Announc.">
        <title>Complete Genome Sequence of an Oral Commensal, Streptococcus oligofermentans Strain AS 1.3089.</title>
        <authorList>
            <person name="Tong H."/>
            <person name="Shang N."/>
            <person name="Liu L."/>
            <person name="Wang X."/>
            <person name="Cai J."/>
            <person name="Dong X."/>
        </authorList>
    </citation>
    <scope>NUCLEOTIDE SEQUENCE [LARGE SCALE GENOMIC DNA]</scope>
    <source>
        <strain evidence="7 8">AS 1.3089</strain>
    </source>
</reference>
<dbReference type="InterPro" id="IPR010432">
    <property type="entry name" value="RDD"/>
</dbReference>